<dbReference type="Proteomes" id="UP000256645">
    <property type="component" value="Unassembled WGS sequence"/>
</dbReference>
<protein>
    <recommendedName>
        <fullName evidence="1">Heterokaryon incompatibility domain-containing protein</fullName>
    </recommendedName>
</protein>
<dbReference type="PANTHER" id="PTHR33112">
    <property type="entry name" value="DOMAIN PROTEIN, PUTATIVE-RELATED"/>
    <property type="match status" value="1"/>
</dbReference>
<reference evidence="2 3" key="1">
    <citation type="journal article" date="2018" name="IMA Fungus">
        <title>IMA Genome-F 9: Draft genome sequence of Annulohypoxylon stygium, Aspergillus mulundensis, Berkeleyomyces basicola (syn. Thielaviopsis basicola), Ceratocystis smalleyi, two Cercospora beticola strains, Coleophoma cylindrospora, Fusarium fracticaudum, Phialophora cf. hyalina, and Morchella septimelata.</title>
        <authorList>
            <person name="Wingfield B.D."/>
            <person name="Bills G.F."/>
            <person name="Dong Y."/>
            <person name="Huang W."/>
            <person name="Nel W.J."/>
            <person name="Swalarsk-Parry B.S."/>
            <person name="Vaghefi N."/>
            <person name="Wilken P.M."/>
            <person name="An Z."/>
            <person name="de Beer Z.W."/>
            <person name="De Vos L."/>
            <person name="Chen L."/>
            <person name="Duong T.A."/>
            <person name="Gao Y."/>
            <person name="Hammerbacher A."/>
            <person name="Kikkert J.R."/>
            <person name="Li Y."/>
            <person name="Li H."/>
            <person name="Li K."/>
            <person name="Li Q."/>
            <person name="Liu X."/>
            <person name="Ma X."/>
            <person name="Naidoo K."/>
            <person name="Pethybridge S.J."/>
            <person name="Sun J."/>
            <person name="Steenkamp E.T."/>
            <person name="van der Nest M.A."/>
            <person name="van Wyk S."/>
            <person name="Wingfield M.J."/>
            <person name="Xiong C."/>
            <person name="Yue Q."/>
            <person name="Zhang X."/>
        </authorList>
    </citation>
    <scope>NUCLEOTIDE SEQUENCE [LARGE SCALE GENOMIC DNA]</scope>
    <source>
        <strain evidence="2 3">BP6252</strain>
    </source>
</reference>
<sequence length="714" mass="79691">MLCKLCAGISISHLVDLAKTEFSGHGFPSQSYYQHHASYDELISSAAEGCELCKLIDEGLKKLKLGMGYGEGWTREELIRDEGKGSDIKLCITAIHVYVDGTLDQVEVFDTMMVQVGAIEPVSTEQSDEEDEFTIPPLKLALSVPREHPLHIKGHRVGRFQLDPDLGSQLNHDIARSWLDDCLKLHSSCSAHVQSVLPTRVIDVGSHDGALNPRLVLSNGAEGRYAALSHCWGGPITPTLTLESHETFQDNIPLLDLPANFRDAICITRQLGIPYIWIDSLCIIQNSVTDWETESAKMGLVYQNAVVTISADASRGSTVGILNDASKVKEHTSGAYIRIFDENSDDMIHVSFVEEVEEDLRGLFLESPLSQRGWTLQERILSRRTLHYGQEQIYWQCKQGCQSADGFPPGTRTPEDQLYPRISDLLHPASGKERTEIPKQTDVEAILDEYYELVTQYSSRVLTYGSDKFPAFGGLAGLLHPIIGGEYIAGIWTRDFWRGILWQPGSNLCNHVEVPYRAPSWSWAVTDDPVDFAIAYGSGVETSFDAELVSYAAQSKSGNMYGNIESARLVLKGLTKPLVRSTQVINNTNIENSIADVYFDEREEVRREGRSQVFLVNGEGGSCLLATIDGERGDKEWDIDFDLFSDQEYIAMYIKSRSGGDDDAPYMDGCCLVLEKSMVDSTYRRVGMLVLSRMLAPNFEEWMMTWESETITII</sequence>
<dbReference type="EMBL" id="PDLM01000002">
    <property type="protein sequence ID" value="RDW85173.1"/>
    <property type="molecule type" value="Genomic_DNA"/>
</dbReference>
<evidence type="ECO:0000313" key="2">
    <source>
        <dbReference type="EMBL" id="RDW85173.1"/>
    </source>
</evidence>
<dbReference type="InterPro" id="IPR010730">
    <property type="entry name" value="HET"/>
</dbReference>
<dbReference type="PANTHER" id="PTHR33112:SF16">
    <property type="entry name" value="HETEROKARYON INCOMPATIBILITY DOMAIN-CONTAINING PROTEIN"/>
    <property type="match status" value="1"/>
</dbReference>
<evidence type="ECO:0000259" key="1">
    <source>
        <dbReference type="Pfam" id="PF06985"/>
    </source>
</evidence>
<feature type="domain" description="Heterokaryon incompatibility" evidence="1">
    <location>
        <begin position="225"/>
        <end position="378"/>
    </location>
</feature>
<organism evidence="2 3">
    <name type="scientific">Coleophoma cylindrospora</name>
    <dbReference type="NCBI Taxonomy" id="1849047"/>
    <lineage>
        <taxon>Eukaryota</taxon>
        <taxon>Fungi</taxon>
        <taxon>Dikarya</taxon>
        <taxon>Ascomycota</taxon>
        <taxon>Pezizomycotina</taxon>
        <taxon>Leotiomycetes</taxon>
        <taxon>Helotiales</taxon>
        <taxon>Dermateaceae</taxon>
        <taxon>Coleophoma</taxon>
    </lineage>
</organism>
<dbReference type="STRING" id="1849047.A0A3D8SFX3"/>
<dbReference type="AlphaFoldDB" id="A0A3D8SFX3"/>
<evidence type="ECO:0000313" key="3">
    <source>
        <dbReference type="Proteomes" id="UP000256645"/>
    </source>
</evidence>
<name>A0A3D8SFX3_9HELO</name>
<dbReference type="OrthoDB" id="5362512at2759"/>
<comment type="caution">
    <text evidence="2">The sequence shown here is derived from an EMBL/GenBank/DDBJ whole genome shotgun (WGS) entry which is preliminary data.</text>
</comment>
<gene>
    <name evidence="2" type="ORF">BP6252_02763</name>
</gene>
<dbReference type="Pfam" id="PF06985">
    <property type="entry name" value="HET"/>
    <property type="match status" value="1"/>
</dbReference>
<proteinExistence type="predicted"/>
<accession>A0A3D8SFX3</accession>
<keyword evidence="3" id="KW-1185">Reference proteome</keyword>